<feature type="region of interest" description="Disordered" evidence="1">
    <location>
        <begin position="1"/>
        <end position="37"/>
    </location>
</feature>
<accession>A0A2S6C5Q0</accession>
<dbReference type="Proteomes" id="UP000237631">
    <property type="component" value="Unassembled WGS sequence"/>
</dbReference>
<keyword evidence="3" id="KW-1185">Reference proteome</keyword>
<protein>
    <submittedName>
        <fullName evidence="2">Uncharacterized protein</fullName>
    </submittedName>
</protein>
<comment type="caution">
    <text evidence="2">The sequence shown here is derived from an EMBL/GenBank/DDBJ whole genome shotgun (WGS) entry which is preliminary data.</text>
</comment>
<organism evidence="2 3">
    <name type="scientific">Cercospora berteroae</name>
    <dbReference type="NCBI Taxonomy" id="357750"/>
    <lineage>
        <taxon>Eukaryota</taxon>
        <taxon>Fungi</taxon>
        <taxon>Dikarya</taxon>
        <taxon>Ascomycota</taxon>
        <taxon>Pezizomycotina</taxon>
        <taxon>Dothideomycetes</taxon>
        <taxon>Dothideomycetidae</taxon>
        <taxon>Mycosphaerellales</taxon>
        <taxon>Mycosphaerellaceae</taxon>
        <taxon>Cercospora</taxon>
    </lineage>
</organism>
<feature type="region of interest" description="Disordered" evidence="1">
    <location>
        <begin position="81"/>
        <end position="137"/>
    </location>
</feature>
<sequence length="333" mass="37062">MPHRTPKTVSFSKRDTITPIPHHKHPKTTISDPKAQRAQLKKEILKLEHEFLKTRKSREANELKYEKSHNMKCSIMFTLSERKKMSKPSKKPRFPEESPSVAIAQTEELQPKDGRTESVSSYPRMSTPAAPTTQGNHPIWNEAGCPICAREIGRLYRHIRNVHHYEVEPNHSGQYRITGFRDPGGSRSQRSNSSTQPAASNSVPQFASIAPVGQSADDGAPLQAHYNNTPALPPATASLELQNDAPAPSTLTPSAISNPFPYGPPGSYGAADEWLANVLTEDNRNHDRQARLAEQERQQQTMPIPSIQINGVEFVLQTWPDGPTPGQKPRILE</sequence>
<proteinExistence type="predicted"/>
<dbReference type="EMBL" id="PNEN01000549">
    <property type="protein sequence ID" value="PPJ55033.1"/>
    <property type="molecule type" value="Genomic_DNA"/>
</dbReference>
<feature type="compositionally biased region" description="Polar residues" evidence="1">
    <location>
        <begin position="117"/>
        <end position="136"/>
    </location>
</feature>
<evidence type="ECO:0000256" key="1">
    <source>
        <dbReference type="SAM" id="MobiDB-lite"/>
    </source>
</evidence>
<gene>
    <name evidence="2" type="ORF">CBER1_01446</name>
</gene>
<dbReference type="OrthoDB" id="10346177at2759"/>
<dbReference type="AlphaFoldDB" id="A0A2S6C5Q0"/>
<evidence type="ECO:0000313" key="2">
    <source>
        <dbReference type="EMBL" id="PPJ55033.1"/>
    </source>
</evidence>
<evidence type="ECO:0000313" key="3">
    <source>
        <dbReference type="Proteomes" id="UP000237631"/>
    </source>
</evidence>
<feature type="compositionally biased region" description="Polar residues" evidence="1">
    <location>
        <begin position="186"/>
        <end position="205"/>
    </location>
</feature>
<name>A0A2S6C5Q0_9PEZI</name>
<feature type="region of interest" description="Disordered" evidence="1">
    <location>
        <begin position="173"/>
        <end position="264"/>
    </location>
</feature>
<reference evidence="3" key="1">
    <citation type="journal article" date="2017" name="bioRxiv">
        <title>Conservation of a gene cluster reveals novel cercosporin biosynthetic mechanisms and extends production to the genus Colletotrichum.</title>
        <authorList>
            <person name="de Jonge R."/>
            <person name="Ebert M.K."/>
            <person name="Huitt-Roehl C.R."/>
            <person name="Pal P."/>
            <person name="Suttle J.C."/>
            <person name="Spanner R.E."/>
            <person name="Neubauer J.D."/>
            <person name="Jurick W.M.II."/>
            <person name="Stott K.A."/>
            <person name="Secor G.A."/>
            <person name="Thomma B.P.H.J."/>
            <person name="Van de Peer Y."/>
            <person name="Townsend C.A."/>
            <person name="Bolton M.D."/>
        </authorList>
    </citation>
    <scope>NUCLEOTIDE SEQUENCE [LARGE SCALE GENOMIC DNA]</scope>
    <source>
        <strain evidence="3">CBS538.71</strain>
    </source>
</reference>